<feature type="domain" description="DUF4439" evidence="1">
    <location>
        <begin position="158"/>
        <end position="246"/>
    </location>
</feature>
<dbReference type="Pfam" id="PF14530">
    <property type="entry name" value="DUF4439"/>
    <property type="match status" value="1"/>
</dbReference>
<dbReference type="AlphaFoldDB" id="A0A0F6TBF3"/>
<dbReference type="Proteomes" id="UP000033566">
    <property type="component" value="Chromosome"/>
</dbReference>
<keyword evidence="3" id="KW-1185">Reference proteome</keyword>
<dbReference type="STRING" id="161896.UL81_07205"/>
<dbReference type="PROSITE" id="PS51257">
    <property type="entry name" value="PROKAR_LIPOPROTEIN"/>
    <property type="match status" value="1"/>
</dbReference>
<proteinExistence type="predicted"/>
<dbReference type="OrthoDB" id="4422420at2"/>
<dbReference type="Gene3D" id="1.20.1260.10">
    <property type="match status" value="1"/>
</dbReference>
<dbReference type="InterPro" id="IPR009078">
    <property type="entry name" value="Ferritin-like_SF"/>
</dbReference>
<dbReference type="HOGENOM" id="CLU_080105_0_0_11"/>
<dbReference type="InterPro" id="IPR012347">
    <property type="entry name" value="Ferritin-like"/>
</dbReference>
<evidence type="ECO:0000313" key="2">
    <source>
        <dbReference type="EMBL" id="AKE39396.1"/>
    </source>
</evidence>
<reference evidence="2 3" key="1">
    <citation type="journal article" date="2015" name="Genome Announc.">
        <title>Complete Genome Sequence of Corynebacterium camporealensis DSM 44610, Isolated from the Milk of a Manchega Sheep with Subclinical Mastitis.</title>
        <authorList>
            <person name="Ruckert C."/>
            <person name="Albersmeier A."/>
            <person name="Winkler A."/>
            <person name="Tauch A."/>
        </authorList>
    </citation>
    <scope>NUCLEOTIDE SEQUENCE [LARGE SCALE GENOMIC DNA]</scope>
    <source>
        <strain evidence="2 3">DSM 44610</strain>
    </source>
</reference>
<dbReference type="PATRIC" id="fig|161896.4.peg.1408"/>
<sequence>MNHRLSLLPALAVLPALTGCQAVDSVVTYFGPRPDETLETLAQQATADAATLDDADASSLRQEQADALYAEITRLCGTENGEVPESCEVDPNDTSEVTGQDDLEASLRSTLDGVGEVSMESRALVVDQAIDLAARTNPVLPPLEQLGEDETTQARELLEWEYRQVYGLDVARAFVDPSLENTVDARITMHEERIQQLQEVLHAVGDIPQPKPAYTSDEYELPHDATSAEQFINDLAWADTVEWANAATTHAESLHSRDDSTAWRDWLIITAAQSRAV</sequence>
<name>A0A0F6TBF3_9CORY</name>
<dbReference type="SUPFAM" id="SSF47240">
    <property type="entry name" value="Ferritin-like"/>
    <property type="match status" value="1"/>
</dbReference>
<dbReference type="EMBL" id="CP011311">
    <property type="protein sequence ID" value="AKE39396.1"/>
    <property type="molecule type" value="Genomic_DNA"/>
</dbReference>
<dbReference type="RefSeq" id="WP_035105009.1">
    <property type="nucleotide sequence ID" value="NZ_CP011311.1"/>
</dbReference>
<gene>
    <name evidence="2" type="ORF">UL81_07205</name>
</gene>
<dbReference type="InterPro" id="IPR029447">
    <property type="entry name" value="DUF4439"/>
</dbReference>
<dbReference type="KEGG" id="ccj:UL81_07205"/>
<protein>
    <recommendedName>
        <fullName evidence="1">DUF4439 domain-containing protein</fullName>
    </recommendedName>
</protein>
<evidence type="ECO:0000259" key="1">
    <source>
        <dbReference type="Pfam" id="PF14530"/>
    </source>
</evidence>
<evidence type="ECO:0000313" key="3">
    <source>
        <dbReference type="Proteomes" id="UP000033566"/>
    </source>
</evidence>
<accession>A0A0F6TBF3</accession>
<organism evidence="2 3">
    <name type="scientific">Corynebacterium camporealensis</name>
    <dbReference type="NCBI Taxonomy" id="161896"/>
    <lineage>
        <taxon>Bacteria</taxon>
        <taxon>Bacillati</taxon>
        <taxon>Actinomycetota</taxon>
        <taxon>Actinomycetes</taxon>
        <taxon>Mycobacteriales</taxon>
        <taxon>Corynebacteriaceae</taxon>
        <taxon>Corynebacterium</taxon>
    </lineage>
</organism>